<evidence type="ECO:0000313" key="3">
    <source>
        <dbReference type="Proteomes" id="UP000178645"/>
    </source>
</evidence>
<comment type="caution">
    <text evidence="2">The sequence shown here is derived from an EMBL/GenBank/DDBJ whole genome shotgun (WGS) entry which is preliminary data.</text>
</comment>
<dbReference type="Proteomes" id="UP000178645">
    <property type="component" value="Unassembled WGS sequence"/>
</dbReference>
<dbReference type="EMBL" id="MFVU01000034">
    <property type="protein sequence ID" value="OGJ00824.1"/>
    <property type="molecule type" value="Genomic_DNA"/>
</dbReference>
<feature type="transmembrane region" description="Helical" evidence="1">
    <location>
        <begin position="130"/>
        <end position="148"/>
    </location>
</feature>
<keyword evidence="1" id="KW-1133">Transmembrane helix</keyword>
<feature type="transmembrane region" description="Helical" evidence="1">
    <location>
        <begin position="154"/>
        <end position="172"/>
    </location>
</feature>
<dbReference type="AlphaFoldDB" id="A0A1F6Y373"/>
<protein>
    <submittedName>
        <fullName evidence="2">Uncharacterized protein</fullName>
    </submittedName>
</protein>
<keyword evidence="1" id="KW-0472">Membrane</keyword>
<sequence>MNTQSKVLKWSLIIGIVIVLNLFFNYTLSLVYKHPIYENFCPNTAQVIEPIETKEECVALGGQWNGNVYYPEPKPKMAPDGYCDAQFTCRNDFDAAQKIYDRNVFITLVVLGALSVAAGTFFGANIVIGYALSLGGVLSFIIASVRYWSSANDLIKVVILAIALGILAWVALKKFKNPGQ</sequence>
<evidence type="ECO:0000313" key="2">
    <source>
        <dbReference type="EMBL" id="OGJ00824.1"/>
    </source>
</evidence>
<organism evidence="2 3">
    <name type="scientific">Candidatus Nomurabacteria bacterium RIFCSPLOWO2_12_FULL_44_11</name>
    <dbReference type="NCBI Taxonomy" id="1801796"/>
    <lineage>
        <taxon>Bacteria</taxon>
        <taxon>Candidatus Nomuraibacteriota</taxon>
    </lineage>
</organism>
<name>A0A1F6Y373_9BACT</name>
<feature type="transmembrane region" description="Helical" evidence="1">
    <location>
        <begin position="104"/>
        <end position="123"/>
    </location>
</feature>
<feature type="transmembrane region" description="Helical" evidence="1">
    <location>
        <begin position="7"/>
        <end position="28"/>
    </location>
</feature>
<accession>A0A1F6Y373</accession>
<reference evidence="2 3" key="1">
    <citation type="journal article" date="2016" name="Nat. Commun.">
        <title>Thousands of microbial genomes shed light on interconnected biogeochemical processes in an aquifer system.</title>
        <authorList>
            <person name="Anantharaman K."/>
            <person name="Brown C.T."/>
            <person name="Hug L.A."/>
            <person name="Sharon I."/>
            <person name="Castelle C.J."/>
            <person name="Probst A.J."/>
            <person name="Thomas B.C."/>
            <person name="Singh A."/>
            <person name="Wilkins M.J."/>
            <person name="Karaoz U."/>
            <person name="Brodie E.L."/>
            <person name="Williams K.H."/>
            <person name="Hubbard S.S."/>
            <person name="Banfield J.F."/>
        </authorList>
    </citation>
    <scope>NUCLEOTIDE SEQUENCE [LARGE SCALE GENOMIC DNA]</scope>
</reference>
<keyword evidence="1" id="KW-0812">Transmembrane</keyword>
<proteinExistence type="predicted"/>
<evidence type="ECO:0000256" key="1">
    <source>
        <dbReference type="SAM" id="Phobius"/>
    </source>
</evidence>
<gene>
    <name evidence="2" type="ORF">A3G53_01980</name>
</gene>